<evidence type="ECO:0000256" key="11">
    <source>
        <dbReference type="ARBA" id="ARBA00023136"/>
    </source>
</evidence>
<feature type="domain" description="DH" evidence="15">
    <location>
        <begin position="869"/>
        <end position="1056"/>
    </location>
</feature>
<gene>
    <name evidence="17" type="ORF">JVT61DRAFT_232</name>
</gene>
<dbReference type="Pfam" id="PF00621">
    <property type="entry name" value="RhoGEF"/>
    <property type="match status" value="1"/>
</dbReference>
<dbReference type="GO" id="GO:0046872">
    <property type="term" value="F:metal ion binding"/>
    <property type="evidence" value="ECO:0007669"/>
    <property type="project" value="UniProtKB-KW"/>
</dbReference>
<evidence type="ECO:0000256" key="4">
    <source>
        <dbReference type="ARBA" id="ARBA00022553"/>
    </source>
</evidence>
<evidence type="ECO:0000256" key="3">
    <source>
        <dbReference type="ARBA" id="ARBA00012218"/>
    </source>
</evidence>
<dbReference type="SUPFAM" id="SSF46785">
    <property type="entry name" value="Winged helix' DNA-binding domain"/>
    <property type="match status" value="1"/>
</dbReference>
<dbReference type="PROSITE" id="PS50010">
    <property type="entry name" value="DH_2"/>
    <property type="match status" value="1"/>
</dbReference>
<feature type="domain" description="PH" evidence="14">
    <location>
        <begin position="1091"/>
        <end position="1214"/>
    </location>
</feature>
<dbReference type="Pfam" id="PF00780">
    <property type="entry name" value="CNH"/>
    <property type="match status" value="1"/>
</dbReference>
<dbReference type="GO" id="GO:0005743">
    <property type="term" value="C:mitochondrial inner membrane"/>
    <property type="evidence" value="ECO:0007669"/>
    <property type="project" value="UniProtKB-SubCell"/>
</dbReference>
<comment type="caution">
    <text evidence="17">The sequence shown here is derived from an EMBL/GenBank/DDBJ whole genome shotgun (WGS) entry which is preliminary data.</text>
</comment>
<dbReference type="SUPFAM" id="SSF48065">
    <property type="entry name" value="DBL homology domain (DH-domain)"/>
    <property type="match status" value="1"/>
</dbReference>
<dbReference type="InterPro" id="IPR036388">
    <property type="entry name" value="WH-like_DNA-bd_sf"/>
</dbReference>
<evidence type="ECO:0000256" key="13">
    <source>
        <dbReference type="SAM" id="MobiDB-lite"/>
    </source>
</evidence>
<dbReference type="InterPro" id="IPR041675">
    <property type="entry name" value="PH_5"/>
</dbReference>
<evidence type="ECO:0000256" key="12">
    <source>
        <dbReference type="ARBA" id="ARBA00023239"/>
    </source>
</evidence>
<evidence type="ECO:0000256" key="10">
    <source>
        <dbReference type="ARBA" id="ARBA00023128"/>
    </source>
</evidence>
<dbReference type="Gene3D" id="1.10.10.10">
    <property type="entry name" value="Winged helix-like DNA-binding domain superfamily/Winged helix DNA-binding domain"/>
    <property type="match status" value="1"/>
</dbReference>
<dbReference type="SMART" id="SM00036">
    <property type="entry name" value="CNH"/>
    <property type="match status" value="1"/>
</dbReference>
<feature type="region of interest" description="Disordered" evidence="13">
    <location>
        <begin position="740"/>
        <end position="784"/>
    </location>
</feature>
<feature type="region of interest" description="Disordered" evidence="13">
    <location>
        <begin position="563"/>
        <end position="632"/>
    </location>
</feature>
<dbReference type="InterPro" id="IPR052233">
    <property type="entry name" value="Rho-type_GEFs"/>
</dbReference>
<keyword evidence="9" id="KW-0408">Iron</keyword>
<keyword evidence="8" id="KW-0999">Mitochondrion inner membrane</keyword>
<evidence type="ECO:0000256" key="6">
    <source>
        <dbReference type="ARBA" id="ARBA00022658"/>
    </source>
</evidence>
<dbReference type="SMART" id="SM00325">
    <property type="entry name" value="RhoGEF"/>
    <property type="match status" value="1"/>
</dbReference>
<evidence type="ECO:0000256" key="2">
    <source>
        <dbReference type="ARBA" id="ARBA00007255"/>
    </source>
</evidence>
<dbReference type="InterPro" id="IPR001180">
    <property type="entry name" value="CNH_dom"/>
</dbReference>
<feature type="region of interest" description="Disordered" evidence="13">
    <location>
        <begin position="501"/>
        <end position="527"/>
    </location>
</feature>
<feature type="compositionally biased region" description="Polar residues" evidence="13">
    <location>
        <begin position="503"/>
        <end position="525"/>
    </location>
</feature>
<keyword evidence="18" id="KW-1185">Reference proteome</keyword>
<dbReference type="InterPro" id="IPR011993">
    <property type="entry name" value="PH-like_dom_sf"/>
</dbReference>
<comment type="similarity">
    <text evidence="2">Belongs to the cytochrome c-type heme lyase family.</text>
</comment>
<dbReference type="InterPro" id="IPR035899">
    <property type="entry name" value="DBL_dom_sf"/>
</dbReference>
<dbReference type="GO" id="GO:0005085">
    <property type="term" value="F:guanyl-nucleotide exchange factor activity"/>
    <property type="evidence" value="ECO:0007669"/>
    <property type="project" value="UniProtKB-KW"/>
</dbReference>
<dbReference type="PROSITE" id="PS00822">
    <property type="entry name" value="CYTO_HEME_LYASE_2"/>
    <property type="match status" value="1"/>
</dbReference>
<dbReference type="CDD" id="cd04435">
    <property type="entry name" value="DEP_fRom2"/>
    <property type="match status" value="1"/>
</dbReference>
<keyword evidence="6" id="KW-0344">Guanine-nucleotide releasing factor</keyword>
<evidence type="ECO:0000256" key="7">
    <source>
        <dbReference type="ARBA" id="ARBA00022723"/>
    </source>
</evidence>
<dbReference type="PANTHER" id="PTHR46572:SF2">
    <property type="entry name" value="RHO1 GDP-GTP EXCHANGE PROTEIN 1-RELATED"/>
    <property type="match status" value="1"/>
</dbReference>
<dbReference type="Gene3D" id="1.20.900.10">
    <property type="entry name" value="Dbl homology (DH) domain"/>
    <property type="match status" value="1"/>
</dbReference>
<protein>
    <recommendedName>
        <fullName evidence="3">holocytochrome-c synthase</fullName>
        <ecNumber evidence="3">4.4.1.17</ecNumber>
    </recommendedName>
</protein>
<dbReference type="Pfam" id="PF00610">
    <property type="entry name" value="DEP"/>
    <property type="match status" value="1"/>
</dbReference>
<evidence type="ECO:0000256" key="8">
    <source>
        <dbReference type="ARBA" id="ARBA00022792"/>
    </source>
</evidence>
<sequence>MPSLPQTPLDNSHQLPTERALSSITRSVDAGRNEAWEYPSPQQFYNALVRKGWETPVEHVETMVEIHNFLNERAWGEVLQWEKRVAQLGDEEPHLTRFRGRPGEMSPKARVLMFAGWLLPSRFSAEPPFDRHDWIIRRPRTGEEVRYVIDYYSAPPTPDGDPVFALDVRPALDSVQSIKERVTVGTSEAWQELSERRSSVRSSGYRWDRVVVVVAVNSAEKASLGSKTGHCVFQANSTHCRLRIDTSHHIALDHCELDLPNDAEQLSALSATMERPAGPRQPDKRNEAYESIFGRPSTTHHQALANPYYAQHAQNVPYHPPVNQFSPPYPHYPQAIDRRTSHPSGLAPQTYHHPTYSQSPASQPHLPASSRYQQPHHNPRHPRTLAPPTLHTRAPSVVSAPITSAIISPKPEDPPDAALEALTRSGLTPAQAYQAQVYRTDPPPQNGIPSRPSDDVPRLDLIDPDIGRLTIDFATDEQTTEDPDSELPWAHTSEHTPIPQALHAQQPQNRQSSPLSVKSDLSGSSRPHHLQLDTAIMAGSRSSLTNCSPASSTLVDHFIGQAVTSRRSSDSTRTVPRLAFRRDHTTQDRTLSMSSTSNSMRTVLDARSRPPIPQPLQGGRNSPTTSTKASATRGRSPVIYPALLSRVADAFKERIALADRVKDGLTYKDAFDGREAVDKMAYIIKTTDRNLALLLGRALDAQKFFHDVTYDHRLRDSAAELYQFRTKLSPFVSGELAATHVDLDNDDTEGKSPVQGNDSHEKESSPVAGRPEPTASQGTESIDEIPLPSGIFTLLTDCYSPTCTRDQLCYSIACPRRLEQQARLNMKPQPGLKKQISRESLGDFVEPGTLWIHSVPQEVVNSVSDTEKKRQEAINEVIYTERDFVRDMEYLRDVWMNNLKDNDIIPTDRRTDFIQQVFWNIQDIIAVNTRLRDALNKRQKSYAVVERIGDILLEAVPHFGPFVLYGAHQLYGKYEFEKEKSSNPAFAAFVEVTERLPESRKLELNGYLTKPTTRLARYPLLLEAVIKHTHEDNPDKQTLAQAVTVIREFLAKVNVESGKTENRFNLLQLDQQLVYRPGEQVDLKLQDPSRELVYKGALNKRGGSQGDSGDLLVYLFDHALLMVKQKSKHEQYKVYRRPIPLELLFISAQSKEVVKKVSDRGAPYPPQIPIKVDGKGDFSITFVHLGRKFYQITLWASTFVSHRKWVDTITKQQELLRERSMAFDTTTVSEGFFLGSNRVNCAAPFANGRRIAFGTDDGVYLSDLREPNREPIKVLALLDVSQVDVLEEYQLLIVLSERQVITFPLEALDPMDPLAGLKRAKRISSHTSFFKAGICLGKTLVCVVKSSPLSSTIKTLEPIDQNIRGRSKPTFRKLLQGGNDTLKLFREFYIPVESSSIHFLKTRLCVGCSKGFEIVDLESLDTQSLLDPADGSLDVVRKRENLRPMAIYRIDNEFLLCYDEFAFYVNRSGWRSRPNFMVHWEGSPTGFAMRYPYVLAFEPTFVEIRHVETGLVSQVIQGNNLRLLFADTPPSGTSTVNPQHNAYYAPQPYQSNPYHQVSSSMYGRPSLPGYGVATGYGQYPGYTQADRDEILMVSDDRVLTLRLTAGNNG</sequence>
<dbReference type="InterPro" id="IPR000219">
    <property type="entry name" value="DH_dom"/>
</dbReference>
<keyword evidence="4" id="KW-0597">Phosphoprotein</keyword>
<keyword evidence="12" id="KW-0456">Lyase</keyword>
<accession>A0A8I3AFL0</accession>
<dbReference type="EC" id="4.4.1.17" evidence="3"/>
<feature type="region of interest" description="Disordered" evidence="13">
    <location>
        <begin position="315"/>
        <end position="391"/>
    </location>
</feature>
<dbReference type="GO" id="GO:0004408">
    <property type="term" value="F:holocytochrome-c synthase activity"/>
    <property type="evidence" value="ECO:0007669"/>
    <property type="project" value="UniProtKB-EC"/>
</dbReference>
<organism evidence="17 18">
    <name type="scientific">Boletus reticuloceps</name>
    <dbReference type="NCBI Taxonomy" id="495285"/>
    <lineage>
        <taxon>Eukaryota</taxon>
        <taxon>Fungi</taxon>
        <taxon>Dikarya</taxon>
        <taxon>Basidiomycota</taxon>
        <taxon>Agaricomycotina</taxon>
        <taxon>Agaricomycetes</taxon>
        <taxon>Agaricomycetidae</taxon>
        <taxon>Boletales</taxon>
        <taxon>Boletineae</taxon>
        <taxon>Boletaceae</taxon>
        <taxon>Boletoideae</taxon>
        <taxon>Boletus</taxon>
    </lineage>
</organism>
<dbReference type="Proteomes" id="UP000683000">
    <property type="component" value="Unassembled WGS sequence"/>
</dbReference>
<evidence type="ECO:0000313" key="17">
    <source>
        <dbReference type="EMBL" id="KAG6381633.1"/>
    </source>
</evidence>
<dbReference type="Pfam" id="PF01265">
    <property type="entry name" value="Cyto_heme_lyase"/>
    <property type="match status" value="1"/>
</dbReference>
<dbReference type="EMBL" id="JAGFBS010000001">
    <property type="protein sequence ID" value="KAG6381633.1"/>
    <property type="molecule type" value="Genomic_DNA"/>
</dbReference>
<dbReference type="SUPFAM" id="SSF50729">
    <property type="entry name" value="PH domain-like"/>
    <property type="match status" value="1"/>
</dbReference>
<evidence type="ECO:0000313" key="18">
    <source>
        <dbReference type="Proteomes" id="UP000683000"/>
    </source>
</evidence>
<dbReference type="PROSITE" id="PS50003">
    <property type="entry name" value="PH_DOMAIN"/>
    <property type="match status" value="1"/>
</dbReference>
<feature type="domain" description="CNH" evidence="16">
    <location>
        <begin position="1236"/>
        <end position="1531"/>
    </location>
</feature>
<dbReference type="InterPro" id="IPR036390">
    <property type="entry name" value="WH_DNA-bd_sf"/>
</dbReference>
<dbReference type="Pfam" id="PF15405">
    <property type="entry name" value="PH_5"/>
    <property type="match status" value="1"/>
</dbReference>
<evidence type="ECO:0000259" key="15">
    <source>
        <dbReference type="PROSITE" id="PS50010"/>
    </source>
</evidence>
<dbReference type="OrthoDB" id="2272012at2759"/>
<dbReference type="InterPro" id="IPR000511">
    <property type="entry name" value="Holocyt_c/c1_synthase"/>
</dbReference>
<dbReference type="PANTHER" id="PTHR46572">
    <property type="entry name" value="RHO1 GDP-GTP EXCHANGE PROTEIN 1-RELATED"/>
    <property type="match status" value="1"/>
</dbReference>
<dbReference type="InterPro" id="IPR000591">
    <property type="entry name" value="DEP_dom"/>
</dbReference>
<keyword evidence="5" id="KW-0349">Heme</keyword>
<evidence type="ECO:0000259" key="16">
    <source>
        <dbReference type="PROSITE" id="PS50219"/>
    </source>
</evidence>
<evidence type="ECO:0000256" key="5">
    <source>
        <dbReference type="ARBA" id="ARBA00022617"/>
    </source>
</evidence>
<feature type="region of interest" description="Disordered" evidence="13">
    <location>
        <begin position="438"/>
        <end position="461"/>
    </location>
</feature>
<keyword evidence="10" id="KW-0496">Mitochondrion</keyword>
<feature type="compositionally biased region" description="Basic and acidic residues" evidence="13">
    <location>
        <begin position="452"/>
        <end position="461"/>
    </location>
</feature>
<dbReference type="InterPro" id="IPR001849">
    <property type="entry name" value="PH_domain"/>
</dbReference>
<proteinExistence type="inferred from homology"/>
<dbReference type="PROSITE" id="PS50219">
    <property type="entry name" value="CNH"/>
    <property type="match status" value="1"/>
</dbReference>
<feature type="compositionally biased region" description="Polar residues" evidence="13">
    <location>
        <begin position="619"/>
        <end position="630"/>
    </location>
</feature>
<comment type="subcellular location">
    <subcellularLocation>
        <location evidence="1">Mitochondrion inner membrane</location>
    </subcellularLocation>
</comment>
<keyword evidence="7" id="KW-0479">Metal-binding</keyword>
<dbReference type="SMART" id="SM00049">
    <property type="entry name" value="DEP"/>
    <property type="match status" value="1"/>
</dbReference>
<keyword evidence="11" id="KW-0472">Membrane</keyword>
<evidence type="ECO:0000259" key="14">
    <source>
        <dbReference type="PROSITE" id="PS50003"/>
    </source>
</evidence>
<dbReference type="Gene3D" id="2.30.29.30">
    <property type="entry name" value="Pleckstrin-homology domain (PH domain)/Phosphotyrosine-binding domain (PTB)"/>
    <property type="match status" value="1"/>
</dbReference>
<feature type="compositionally biased region" description="Polar residues" evidence="13">
    <location>
        <begin position="588"/>
        <end position="601"/>
    </location>
</feature>
<dbReference type="GO" id="GO:0035556">
    <property type="term" value="P:intracellular signal transduction"/>
    <property type="evidence" value="ECO:0007669"/>
    <property type="project" value="InterPro"/>
</dbReference>
<dbReference type="CDD" id="cd00160">
    <property type="entry name" value="RhoGEF"/>
    <property type="match status" value="1"/>
</dbReference>
<evidence type="ECO:0000256" key="1">
    <source>
        <dbReference type="ARBA" id="ARBA00004273"/>
    </source>
</evidence>
<reference evidence="17" key="1">
    <citation type="submission" date="2021-03" db="EMBL/GenBank/DDBJ databases">
        <title>Evolutionary innovations through gain and loss of genes in the ectomycorrhizal Boletales.</title>
        <authorList>
            <person name="Wu G."/>
            <person name="Miyauchi S."/>
            <person name="Morin E."/>
            <person name="Yang Z.-L."/>
            <person name="Xu J."/>
            <person name="Martin F.M."/>
        </authorList>
    </citation>
    <scope>NUCLEOTIDE SEQUENCE</scope>
    <source>
        <strain evidence="17">BR01</strain>
    </source>
</reference>
<name>A0A8I3AFL0_9AGAM</name>
<evidence type="ECO:0000256" key="9">
    <source>
        <dbReference type="ARBA" id="ARBA00023004"/>
    </source>
</evidence>